<dbReference type="InterPro" id="IPR025109">
    <property type="entry name" value="DUF4031"/>
</dbReference>
<comment type="cofactor">
    <cofactor evidence="1">
        <name>Mg(2+)</name>
        <dbReference type="ChEBI" id="CHEBI:18420"/>
    </cofactor>
</comment>
<evidence type="ECO:0000313" key="7">
    <source>
        <dbReference type="EMBL" id="TQJ08940.1"/>
    </source>
</evidence>
<dbReference type="PRINTS" id="PR00502">
    <property type="entry name" value="NUDIXFAMILY"/>
</dbReference>
<comment type="similarity">
    <text evidence="2 5">Belongs to the Nudix hydrolase family.</text>
</comment>
<feature type="domain" description="Nudix hydrolase" evidence="6">
    <location>
        <begin position="117"/>
        <end position="255"/>
    </location>
</feature>
<dbReference type="InterPro" id="IPR020084">
    <property type="entry name" value="NUDIX_hydrolase_CS"/>
</dbReference>
<dbReference type="EMBL" id="VFMN01000001">
    <property type="protein sequence ID" value="TQJ08940.1"/>
    <property type="molecule type" value="Genomic_DNA"/>
</dbReference>
<dbReference type="SUPFAM" id="SSF55811">
    <property type="entry name" value="Nudix"/>
    <property type="match status" value="1"/>
</dbReference>
<dbReference type="PROSITE" id="PS00893">
    <property type="entry name" value="NUDIX_BOX"/>
    <property type="match status" value="1"/>
</dbReference>
<dbReference type="Gene3D" id="3.90.79.10">
    <property type="entry name" value="Nucleoside Triphosphate Pyrophosphohydrolase"/>
    <property type="match status" value="1"/>
</dbReference>
<name>A0A542E0R6_9MICO</name>
<evidence type="ECO:0000256" key="3">
    <source>
        <dbReference type="ARBA" id="ARBA00022801"/>
    </source>
</evidence>
<dbReference type="InterPro" id="IPR015797">
    <property type="entry name" value="NUDIX_hydrolase-like_dom_sf"/>
</dbReference>
<sequence>MPLWIDAPLWPRHGTVFAHLVSDVSLEELHAGAERAGLHPRSFHGDHYDVAQERYDDAVRAGATPTTGAHVVRLLTASGLRLRKRRGDRPVARVRDVAAPGGGLMDVDLLLSPVPLDRGRVVAVAVLVRDDDGRVLLVHTPGRSAWGLPGGGLEDGETPADGAVRELREETGLSLDPASLAAVGYERLTGRPGPDGAVGRFGTGAVLLQVLAGSVAAGDPAPQAGDVDEARWVTPAELGDLCGGEFWWPLVVALVDA</sequence>
<dbReference type="InterPro" id="IPR020476">
    <property type="entry name" value="Nudix_hydrolase"/>
</dbReference>
<evidence type="ECO:0000256" key="5">
    <source>
        <dbReference type="RuleBase" id="RU003476"/>
    </source>
</evidence>
<evidence type="ECO:0000256" key="1">
    <source>
        <dbReference type="ARBA" id="ARBA00001946"/>
    </source>
</evidence>
<dbReference type="Proteomes" id="UP000317893">
    <property type="component" value="Unassembled WGS sequence"/>
</dbReference>
<dbReference type="OrthoDB" id="9808993at2"/>
<keyword evidence="8" id="KW-1185">Reference proteome</keyword>
<organism evidence="7 8">
    <name type="scientific">Lapillicoccus jejuensis</name>
    <dbReference type="NCBI Taxonomy" id="402171"/>
    <lineage>
        <taxon>Bacteria</taxon>
        <taxon>Bacillati</taxon>
        <taxon>Actinomycetota</taxon>
        <taxon>Actinomycetes</taxon>
        <taxon>Micrococcales</taxon>
        <taxon>Intrasporangiaceae</taxon>
        <taxon>Lapillicoccus</taxon>
    </lineage>
</organism>
<dbReference type="Pfam" id="PF13223">
    <property type="entry name" value="DUF4031"/>
    <property type="match status" value="1"/>
</dbReference>
<comment type="caution">
    <text evidence="7">The sequence shown here is derived from an EMBL/GenBank/DDBJ whole genome shotgun (WGS) entry which is preliminary data.</text>
</comment>
<proteinExistence type="inferred from homology"/>
<dbReference type="RefSeq" id="WP_141848387.1">
    <property type="nucleotide sequence ID" value="NZ_BAAAPR010000005.1"/>
</dbReference>
<dbReference type="PANTHER" id="PTHR43046">
    <property type="entry name" value="GDP-MANNOSE MANNOSYL HYDROLASE"/>
    <property type="match status" value="1"/>
</dbReference>
<evidence type="ECO:0000256" key="2">
    <source>
        <dbReference type="ARBA" id="ARBA00005582"/>
    </source>
</evidence>
<accession>A0A542E0R6</accession>
<evidence type="ECO:0000256" key="4">
    <source>
        <dbReference type="ARBA" id="ARBA00022842"/>
    </source>
</evidence>
<dbReference type="InterPro" id="IPR000086">
    <property type="entry name" value="NUDIX_hydrolase_dom"/>
</dbReference>
<dbReference type="PROSITE" id="PS51462">
    <property type="entry name" value="NUDIX"/>
    <property type="match status" value="1"/>
</dbReference>
<protein>
    <submittedName>
        <fullName evidence="7">ADP-ribose pyrophosphatase YjhB (NUDIX family)</fullName>
    </submittedName>
</protein>
<evidence type="ECO:0000313" key="8">
    <source>
        <dbReference type="Proteomes" id="UP000317893"/>
    </source>
</evidence>
<gene>
    <name evidence="7" type="ORF">FB458_2041</name>
</gene>
<dbReference type="Pfam" id="PF00293">
    <property type="entry name" value="NUDIX"/>
    <property type="match status" value="1"/>
</dbReference>
<dbReference type="PANTHER" id="PTHR43046:SF12">
    <property type="entry name" value="GDP-MANNOSE MANNOSYL HYDROLASE"/>
    <property type="match status" value="1"/>
</dbReference>
<evidence type="ECO:0000259" key="6">
    <source>
        <dbReference type="PROSITE" id="PS51462"/>
    </source>
</evidence>
<reference evidence="7 8" key="1">
    <citation type="submission" date="2019-06" db="EMBL/GenBank/DDBJ databases">
        <title>Sequencing the genomes of 1000 actinobacteria strains.</title>
        <authorList>
            <person name="Klenk H.-P."/>
        </authorList>
    </citation>
    <scope>NUCLEOTIDE SEQUENCE [LARGE SCALE GENOMIC DNA]</scope>
    <source>
        <strain evidence="7 8">DSM 18607</strain>
    </source>
</reference>
<dbReference type="AlphaFoldDB" id="A0A542E0R6"/>
<keyword evidence="3 5" id="KW-0378">Hydrolase</keyword>
<dbReference type="GO" id="GO:0016787">
    <property type="term" value="F:hydrolase activity"/>
    <property type="evidence" value="ECO:0007669"/>
    <property type="project" value="UniProtKB-KW"/>
</dbReference>
<keyword evidence="4" id="KW-0460">Magnesium</keyword>